<accession>A0AAD4ITN0</accession>
<feature type="domain" description="D-isomer specific 2-hydroxyacid dehydrogenase catalytic" evidence="5">
    <location>
        <begin position="10"/>
        <end position="318"/>
    </location>
</feature>
<comment type="caution">
    <text evidence="7">The sequence shown here is derived from an EMBL/GenBank/DDBJ whole genome shotgun (WGS) entry which is preliminary data.</text>
</comment>
<keyword evidence="3" id="KW-0520">NAD</keyword>
<name>A0AAD4ITN0_PERFH</name>
<dbReference type="GO" id="GO:0005829">
    <property type="term" value="C:cytosol"/>
    <property type="evidence" value="ECO:0007669"/>
    <property type="project" value="TreeGrafter"/>
</dbReference>
<evidence type="ECO:0000259" key="6">
    <source>
        <dbReference type="Pfam" id="PF02826"/>
    </source>
</evidence>
<evidence type="ECO:0000259" key="5">
    <source>
        <dbReference type="Pfam" id="PF00389"/>
    </source>
</evidence>
<keyword evidence="8" id="KW-1185">Reference proteome</keyword>
<sequence>METASNQIGVLLLRPLSPYLQQELSKRYALFRFWESPPHLHREFLGKHSSSIKAVVCNGVQGADAEIIDALPLLEIVASHSSGLDKIDLDRCRKRGIRVTYTPDALTDEVADMAILLILATSRRISAADEFIRRGQWKNADFKLTAKFSGKSVGIIGLGRIGSAIAKRAEAFGCSIGYHSRSPKLNSRYKYYSSVTDLASHSQILVVSCALTDETHHIVNRGVIDALGRDGIIVNIARGSHIDQAELISALAEGRLGGAGLDVLEHEPQVPDLLIGLDNVVLSPHVGASTFETRKRLADLVIENLEAHFSNKPLLNSVV</sequence>
<feature type="domain" description="D-isomer specific 2-hydroxyacid dehydrogenase NAD-binding" evidence="6">
    <location>
        <begin position="116"/>
        <end position="287"/>
    </location>
</feature>
<dbReference type="SUPFAM" id="SSF51735">
    <property type="entry name" value="NAD(P)-binding Rossmann-fold domains"/>
    <property type="match status" value="1"/>
</dbReference>
<keyword evidence="2 4" id="KW-0560">Oxidoreductase</keyword>
<dbReference type="GO" id="GO:0051287">
    <property type="term" value="F:NAD binding"/>
    <property type="evidence" value="ECO:0007669"/>
    <property type="project" value="InterPro"/>
</dbReference>
<dbReference type="Gene3D" id="3.40.50.720">
    <property type="entry name" value="NAD(P)-binding Rossmann-like Domain"/>
    <property type="match status" value="2"/>
</dbReference>
<dbReference type="Pfam" id="PF02826">
    <property type="entry name" value="2-Hacid_dh_C"/>
    <property type="match status" value="1"/>
</dbReference>
<dbReference type="Pfam" id="PF00389">
    <property type="entry name" value="2-Hacid_dh"/>
    <property type="match status" value="1"/>
</dbReference>
<dbReference type="Proteomes" id="UP001190926">
    <property type="component" value="Unassembled WGS sequence"/>
</dbReference>
<evidence type="ECO:0000313" key="7">
    <source>
        <dbReference type="EMBL" id="KAH6820953.1"/>
    </source>
</evidence>
<dbReference type="PANTHER" id="PTHR10996:SF262">
    <property type="entry name" value="HYDROXYPHENYLPYRUVATE REDUCTASE-LIKE"/>
    <property type="match status" value="1"/>
</dbReference>
<evidence type="ECO:0000256" key="4">
    <source>
        <dbReference type="RuleBase" id="RU003719"/>
    </source>
</evidence>
<dbReference type="InterPro" id="IPR029752">
    <property type="entry name" value="D-isomer_DH_CS1"/>
</dbReference>
<protein>
    <submittedName>
        <fullName evidence="7">D-isomer specific 2-hydroxyacid dehydrogenase family protein</fullName>
    </submittedName>
</protein>
<dbReference type="SUPFAM" id="SSF52283">
    <property type="entry name" value="Formate/glycerate dehydrogenase catalytic domain-like"/>
    <property type="match status" value="1"/>
</dbReference>
<dbReference type="CDD" id="cd12156">
    <property type="entry name" value="HPPR"/>
    <property type="match status" value="1"/>
</dbReference>
<dbReference type="EMBL" id="SDAM02002884">
    <property type="protein sequence ID" value="KAH6820953.1"/>
    <property type="molecule type" value="Genomic_DNA"/>
</dbReference>
<evidence type="ECO:0000256" key="2">
    <source>
        <dbReference type="ARBA" id="ARBA00023002"/>
    </source>
</evidence>
<dbReference type="InterPro" id="IPR006139">
    <property type="entry name" value="D-isomer_2_OHA_DH_cat_dom"/>
</dbReference>
<dbReference type="InterPro" id="IPR036291">
    <property type="entry name" value="NAD(P)-bd_dom_sf"/>
</dbReference>
<gene>
    <name evidence="7" type="ORF">C2S53_016445</name>
</gene>
<dbReference type="GO" id="GO:0016618">
    <property type="term" value="F:hydroxypyruvate reductase [NAD(P)H] activity"/>
    <property type="evidence" value="ECO:0007669"/>
    <property type="project" value="TreeGrafter"/>
</dbReference>
<organism evidence="7 8">
    <name type="scientific">Perilla frutescens var. hirtella</name>
    <name type="common">Perilla citriodora</name>
    <name type="synonym">Perilla setoyensis</name>
    <dbReference type="NCBI Taxonomy" id="608512"/>
    <lineage>
        <taxon>Eukaryota</taxon>
        <taxon>Viridiplantae</taxon>
        <taxon>Streptophyta</taxon>
        <taxon>Embryophyta</taxon>
        <taxon>Tracheophyta</taxon>
        <taxon>Spermatophyta</taxon>
        <taxon>Magnoliopsida</taxon>
        <taxon>eudicotyledons</taxon>
        <taxon>Gunneridae</taxon>
        <taxon>Pentapetalae</taxon>
        <taxon>asterids</taxon>
        <taxon>lamiids</taxon>
        <taxon>Lamiales</taxon>
        <taxon>Lamiaceae</taxon>
        <taxon>Nepetoideae</taxon>
        <taxon>Elsholtzieae</taxon>
        <taxon>Perilla</taxon>
    </lineage>
</organism>
<evidence type="ECO:0000256" key="1">
    <source>
        <dbReference type="ARBA" id="ARBA00022857"/>
    </source>
</evidence>
<evidence type="ECO:0000256" key="3">
    <source>
        <dbReference type="ARBA" id="ARBA00023027"/>
    </source>
</evidence>
<dbReference type="FunFam" id="3.40.50.720:FF:000213">
    <property type="entry name" value="Putative 2-hydroxyacid dehydrogenase"/>
    <property type="match status" value="1"/>
</dbReference>
<dbReference type="InterPro" id="IPR050223">
    <property type="entry name" value="D-isomer_2-hydroxyacid_DH"/>
</dbReference>
<evidence type="ECO:0000313" key="8">
    <source>
        <dbReference type="Proteomes" id="UP001190926"/>
    </source>
</evidence>
<comment type="similarity">
    <text evidence="4">Belongs to the D-isomer specific 2-hydroxyacid dehydrogenase family.</text>
</comment>
<reference evidence="7 8" key="1">
    <citation type="journal article" date="2021" name="Nat. Commun.">
        <title>Incipient diploidization of the medicinal plant Perilla within 10,000 years.</title>
        <authorList>
            <person name="Zhang Y."/>
            <person name="Shen Q."/>
            <person name="Leng L."/>
            <person name="Zhang D."/>
            <person name="Chen S."/>
            <person name="Shi Y."/>
            <person name="Ning Z."/>
            <person name="Chen S."/>
        </authorList>
    </citation>
    <scope>NUCLEOTIDE SEQUENCE [LARGE SCALE GENOMIC DNA]</scope>
    <source>
        <strain evidence="8">cv. PC099</strain>
    </source>
</reference>
<proteinExistence type="inferred from homology"/>
<dbReference type="GO" id="GO:0030267">
    <property type="term" value="F:glyoxylate reductase (NADPH) activity"/>
    <property type="evidence" value="ECO:0007669"/>
    <property type="project" value="TreeGrafter"/>
</dbReference>
<dbReference type="PROSITE" id="PS00065">
    <property type="entry name" value="D_2_HYDROXYACID_DH_1"/>
    <property type="match status" value="1"/>
</dbReference>
<keyword evidence="1" id="KW-0521">NADP</keyword>
<dbReference type="InterPro" id="IPR006140">
    <property type="entry name" value="D-isomer_DH_NAD-bd"/>
</dbReference>
<dbReference type="PANTHER" id="PTHR10996">
    <property type="entry name" value="2-HYDROXYACID DEHYDROGENASE-RELATED"/>
    <property type="match status" value="1"/>
</dbReference>
<dbReference type="AlphaFoldDB" id="A0AAD4ITN0"/>